<reference evidence="1 2" key="1">
    <citation type="submission" date="2015-04" db="EMBL/GenBank/DDBJ databases">
        <authorList>
            <person name="Syromyatnikov M.Y."/>
            <person name="Popov V.N."/>
        </authorList>
    </citation>
    <scope>NUCLEOTIDE SEQUENCE [LARGE SCALE GENOMIC DNA]</scope>
</reference>
<proteinExistence type="predicted"/>
<dbReference type="EMBL" id="CVRI01000057">
    <property type="protein sequence ID" value="CRL01888.1"/>
    <property type="molecule type" value="Genomic_DNA"/>
</dbReference>
<protein>
    <submittedName>
        <fullName evidence="1">CLUMA_CG015540, isoform A</fullName>
    </submittedName>
</protein>
<sequence>MTSQIEQKKLSGNAFKIALKIHELIFSFKELFFFKYSYMSLDINVSNDATIYLGINQGVEMNFPGSFVHKQ</sequence>
<keyword evidence="2" id="KW-1185">Reference proteome</keyword>
<gene>
    <name evidence="1" type="ORF">CLUMA_CG015540</name>
</gene>
<evidence type="ECO:0000313" key="1">
    <source>
        <dbReference type="EMBL" id="CRL01888.1"/>
    </source>
</evidence>
<name>A0A1J1IP05_9DIPT</name>
<dbReference type="Proteomes" id="UP000183832">
    <property type="component" value="Unassembled WGS sequence"/>
</dbReference>
<dbReference type="AlphaFoldDB" id="A0A1J1IP05"/>
<organism evidence="1 2">
    <name type="scientific">Clunio marinus</name>
    <dbReference type="NCBI Taxonomy" id="568069"/>
    <lineage>
        <taxon>Eukaryota</taxon>
        <taxon>Metazoa</taxon>
        <taxon>Ecdysozoa</taxon>
        <taxon>Arthropoda</taxon>
        <taxon>Hexapoda</taxon>
        <taxon>Insecta</taxon>
        <taxon>Pterygota</taxon>
        <taxon>Neoptera</taxon>
        <taxon>Endopterygota</taxon>
        <taxon>Diptera</taxon>
        <taxon>Nematocera</taxon>
        <taxon>Chironomoidea</taxon>
        <taxon>Chironomidae</taxon>
        <taxon>Clunio</taxon>
    </lineage>
</organism>
<accession>A0A1J1IP05</accession>
<evidence type="ECO:0000313" key="2">
    <source>
        <dbReference type="Proteomes" id="UP000183832"/>
    </source>
</evidence>